<feature type="transmembrane region" description="Helical" evidence="6">
    <location>
        <begin position="180"/>
        <end position="208"/>
    </location>
</feature>
<keyword evidence="2" id="KW-1003">Cell membrane</keyword>
<accession>A0A4Q9KIE5</accession>
<reference evidence="8 9" key="1">
    <citation type="submission" date="2019-01" db="EMBL/GenBank/DDBJ databases">
        <title>Lactibacter flavus gen. nov., sp. nov., a novel bacterium of the family Propionibacteriaceae isolated from raw milk and dairy products.</title>
        <authorList>
            <person name="Huptas C."/>
            <person name="Wenning M."/>
            <person name="Breitenwieser F."/>
            <person name="Doll E."/>
            <person name="Von Neubeck M."/>
            <person name="Busse H.-J."/>
            <person name="Scherer S."/>
        </authorList>
    </citation>
    <scope>NUCLEOTIDE SEQUENCE [LARGE SCALE GENOMIC DNA]</scope>
    <source>
        <strain evidence="8 9">KCTC 33808</strain>
    </source>
</reference>
<dbReference type="AlphaFoldDB" id="A0A4Q9KIE5"/>
<protein>
    <submittedName>
        <fullName evidence="8">Type II secretion system protein</fullName>
    </submittedName>
</protein>
<comment type="subcellular location">
    <subcellularLocation>
        <location evidence="1">Cell membrane</location>
        <topology evidence="1">Multi-pass membrane protein</topology>
    </subcellularLocation>
</comment>
<dbReference type="EMBL" id="SDMQ01000001">
    <property type="protein sequence ID" value="TBT88567.1"/>
    <property type="molecule type" value="Genomic_DNA"/>
</dbReference>
<dbReference type="PANTHER" id="PTHR35007:SF3">
    <property type="entry name" value="POSSIBLE CONSERVED ALANINE RICH MEMBRANE PROTEIN"/>
    <property type="match status" value="1"/>
</dbReference>
<gene>
    <name evidence="8" type="ORF">ET989_01025</name>
</gene>
<dbReference type="PANTHER" id="PTHR35007">
    <property type="entry name" value="INTEGRAL MEMBRANE PROTEIN-RELATED"/>
    <property type="match status" value="1"/>
</dbReference>
<evidence type="ECO:0000256" key="5">
    <source>
        <dbReference type="ARBA" id="ARBA00023136"/>
    </source>
</evidence>
<dbReference type="Pfam" id="PF00482">
    <property type="entry name" value="T2SSF"/>
    <property type="match status" value="1"/>
</dbReference>
<dbReference type="GO" id="GO:0005886">
    <property type="term" value="C:plasma membrane"/>
    <property type="evidence" value="ECO:0007669"/>
    <property type="project" value="UniProtKB-SubCell"/>
</dbReference>
<feature type="transmembrane region" description="Helical" evidence="6">
    <location>
        <begin position="6"/>
        <end position="23"/>
    </location>
</feature>
<evidence type="ECO:0000256" key="2">
    <source>
        <dbReference type="ARBA" id="ARBA00022475"/>
    </source>
</evidence>
<sequence>MIPGSGWAWLAALASGLTVWWLLPPLGLPRLRSAPERSGADALRAVAQWARALWDGRADAVRDDALRASVPAVCDLMSVCLDAGRPPRTALRVVLGVVDGPAAEALGAVQARIDLGVDEAEAWGGLTAVAGYREVGRDLARSVRSGLGLSDLLRQHAADARADRASRALVRARAAGVRSVVPLMLCFLPAFMLLGVVPLFGALVVQLLP</sequence>
<organism evidence="8 9">
    <name type="scientific">Propioniciclava sinopodophylli</name>
    <dbReference type="NCBI Taxonomy" id="1837344"/>
    <lineage>
        <taxon>Bacteria</taxon>
        <taxon>Bacillati</taxon>
        <taxon>Actinomycetota</taxon>
        <taxon>Actinomycetes</taxon>
        <taxon>Propionibacteriales</taxon>
        <taxon>Propionibacteriaceae</taxon>
        <taxon>Propioniciclava</taxon>
    </lineage>
</organism>
<comment type="caution">
    <text evidence="8">The sequence shown here is derived from an EMBL/GenBank/DDBJ whole genome shotgun (WGS) entry which is preliminary data.</text>
</comment>
<evidence type="ECO:0000259" key="7">
    <source>
        <dbReference type="Pfam" id="PF00482"/>
    </source>
</evidence>
<evidence type="ECO:0000256" key="4">
    <source>
        <dbReference type="ARBA" id="ARBA00022989"/>
    </source>
</evidence>
<keyword evidence="9" id="KW-1185">Reference proteome</keyword>
<evidence type="ECO:0000313" key="9">
    <source>
        <dbReference type="Proteomes" id="UP000292373"/>
    </source>
</evidence>
<keyword evidence="4 6" id="KW-1133">Transmembrane helix</keyword>
<evidence type="ECO:0000256" key="6">
    <source>
        <dbReference type="SAM" id="Phobius"/>
    </source>
</evidence>
<dbReference type="RefSeq" id="WP_131166697.1">
    <property type="nucleotide sequence ID" value="NZ_CANLBI010000018.1"/>
</dbReference>
<keyword evidence="3 6" id="KW-0812">Transmembrane</keyword>
<evidence type="ECO:0000313" key="8">
    <source>
        <dbReference type="EMBL" id="TBT88567.1"/>
    </source>
</evidence>
<proteinExistence type="predicted"/>
<dbReference type="OrthoDB" id="3267562at2"/>
<feature type="domain" description="Type II secretion system protein GspF" evidence="7">
    <location>
        <begin position="74"/>
        <end position="195"/>
    </location>
</feature>
<evidence type="ECO:0000256" key="3">
    <source>
        <dbReference type="ARBA" id="ARBA00022692"/>
    </source>
</evidence>
<dbReference type="Proteomes" id="UP000292373">
    <property type="component" value="Unassembled WGS sequence"/>
</dbReference>
<keyword evidence="5 6" id="KW-0472">Membrane</keyword>
<evidence type="ECO:0000256" key="1">
    <source>
        <dbReference type="ARBA" id="ARBA00004651"/>
    </source>
</evidence>
<dbReference type="InterPro" id="IPR018076">
    <property type="entry name" value="T2SS_GspF_dom"/>
</dbReference>
<name>A0A4Q9KIE5_9ACTN</name>